<organism evidence="2 3">
    <name type="scientific">Apiospora saccharicola</name>
    <dbReference type="NCBI Taxonomy" id="335842"/>
    <lineage>
        <taxon>Eukaryota</taxon>
        <taxon>Fungi</taxon>
        <taxon>Dikarya</taxon>
        <taxon>Ascomycota</taxon>
        <taxon>Pezizomycotina</taxon>
        <taxon>Sordariomycetes</taxon>
        <taxon>Xylariomycetidae</taxon>
        <taxon>Amphisphaeriales</taxon>
        <taxon>Apiosporaceae</taxon>
        <taxon>Apiospora</taxon>
    </lineage>
</organism>
<dbReference type="EMBL" id="JAQQWM010000003">
    <property type="protein sequence ID" value="KAK8072235.1"/>
    <property type="molecule type" value="Genomic_DNA"/>
</dbReference>
<feature type="region of interest" description="Disordered" evidence="1">
    <location>
        <begin position="173"/>
        <end position="202"/>
    </location>
</feature>
<comment type="caution">
    <text evidence="2">The sequence shown here is derived from an EMBL/GenBank/DDBJ whole genome shotgun (WGS) entry which is preliminary data.</text>
</comment>
<evidence type="ECO:0000256" key="1">
    <source>
        <dbReference type="SAM" id="MobiDB-lite"/>
    </source>
</evidence>
<keyword evidence="3" id="KW-1185">Reference proteome</keyword>
<sequence>MYHKRPEPFDEAFVHFFPLLFGLESDPGAPHQSFSTPFRLHSQSRHLIPGAQTTTLQESQYLIPISEIHKALTHCCIRPENNLEPAKETTKPAEPSEQVALVTLVVVRAGVARLLLRDGTGDGAGGQALGTCGGSVPGGDRQGLARLLVDLVEGRAELLVDLAQRGPDRLAGFVQHGVDGESGEAADGGGHGQREGGGDEGE</sequence>
<feature type="compositionally biased region" description="Basic and acidic residues" evidence="1">
    <location>
        <begin position="192"/>
        <end position="202"/>
    </location>
</feature>
<proteinExistence type="predicted"/>
<evidence type="ECO:0000313" key="2">
    <source>
        <dbReference type="EMBL" id="KAK8072235.1"/>
    </source>
</evidence>
<gene>
    <name evidence="2" type="ORF">PG996_005583</name>
</gene>
<accession>A0ABR1VLV3</accession>
<dbReference type="Proteomes" id="UP001446871">
    <property type="component" value="Unassembled WGS sequence"/>
</dbReference>
<reference evidence="2 3" key="1">
    <citation type="submission" date="2023-01" db="EMBL/GenBank/DDBJ databases">
        <title>Analysis of 21 Apiospora genomes using comparative genomics revels a genus with tremendous synthesis potential of carbohydrate active enzymes and secondary metabolites.</title>
        <authorList>
            <person name="Sorensen T."/>
        </authorList>
    </citation>
    <scope>NUCLEOTIDE SEQUENCE [LARGE SCALE GENOMIC DNA]</scope>
    <source>
        <strain evidence="2 3">CBS 83171</strain>
    </source>
</reference>
<name>A0ABR1VLV3_9PEZI</name>
<protein>
    <submittedName>
        <fullName evidence="2">Uncharacterized protein</fullName>
    </submittedName>
</protein>
<evidence type="ECO:0000313" key="3">
    <source>
        <dbReference type="Proteomes" id="UP001446871"/>
    </source>
</evidence>